<comment type="similarity">
    <text evidence="2">Belongs to the CFAP157 family.</text>
</comment>
<dbReference type="InterPro" id="IPR029033">
    <property type="entry name" value="His_PPase_superfam"/>
</dbReference>
<reference evidence="8" key="1">
    <citation type="submission" date="2021-02" db="EMBL/GenBank/DDBJ databases">
        <authorList>
            <person name="Nowell W R."/>
        </authorList>
    </citation>
    <scope>NUCLEOTIDE SEQUENCE</scope>
</reference>
<evidence type="ECO:0000256" key="2">
    <source>
        <dbReference type="ARBA" id="ARBA00010841"/>
    </source>
</evidence>
<dbReference type="GO" id="GO:0008017">
    <property type="term" value="F:microtubule binding"/>
    <property type="evidence" value="ECO:0007669"/>
    <property type="project" value="TreeGrafter"/>
</dbReference>
<name>A0A815XTE9_ADIRI</name>
<feature type="coiled-coil region" evidence="7">
    <location>
        <begin position="45"/>
        <end position="121"/>
    </location>
</feature>
<dbReference type="Proteomes" id="UP000663828">
    <property type="component" value="Unassembled WGS sequence"/>
</dbReference>
<dbReference type="GO" id="GO:0036064">
    <property type="term" value="C:ciliary basal body"/>
    <property type="evidence" value="ECO:0007669"/>
    <property type="project" value="TreeGrafter"/>
</dbReference>
<keyword evidence="9" id="KW-1185">Reference proteome</keyword>
<dbReference type="SUPFAM" id="SSF53254">
    <property type="entry name" value="Phosphoglycerate mutase-like"/>
    <property type="match status" value="1"/>
</dbReference>
<dbReference type="InterPro" id="IPR038844">
    <property type="entry name" value="CFAP157"/>
</dbReference>
<keyword evidence="6" id="KW-0966">Cell projection</keyword>
<dbReference type="EMBL" id="CAJNOR010005415">
    <property type="protein sequence ID" value="CAF1561541.1"/>
    <property type="molecule type" value="Genomic_DNA"/>
</dbReference>
<dbReference type="InterPro" id="IPR013078">
    <property type="entry name" value="His_Pase_superF_clade-1"/>
</dbReference>
<sequence>MCRSYGDQFEILLKDKRDISSYLKKQLELRNGQVFDLNDRLVGLQKAKDQEKELYEKNLQDLKEKSQKEIDKLENENFLLKTRLISVEEFKTQRQTMETTIEELKRQIQQKEDAYRSALDQMEIALITFKNRLKKEAIQYLNDLAIEFRRTTKNQISQTIQRAIRENFYLNNEITHLTTQLEKSIEMNKKSTEKNQHLTRTVSILQDVELQTTNKIFATENIIRMLCQQLKERKERKMSADKVIVAKEDKSTEIVSEEGNSMEKQEDSTELKSLKEENNLLRNIIDRAAKIISDVVQSDENSDLLSKTTKRSEMLEELLSILLTSHHLGRTELLFEEKSKGIYPATRLNLHRIDSTSLSEYSPSELSTNYSKPIRHLFLVRHGQYQRYRTEVDGHLTAKGQEQAWYAANFLVSQLPENVLFDSLTHSDMIRTRETATIIYKQLKLMNKIDIEYFSIDTDFREHNLLFGFLIEGNWRALKRDYFHLKTNQTTFEIVVAHRNIIGHCIELLTMIQPDKSISFNASVTHIIVDEKGPTVDYAYKHDFIPEEFLTMWEIYLPITKSRHRERQYVHSDVDGVQGRERRGCCIRLFISCLR</sequence>
<dbReference type="CDD" id="cd07067">
    <property type="entry name" value="HP_PGM_like"/>
    <property type="match status" value="1"/>
</dbReference>
<dbReference type="PANTHER" id="PTHR31954">
    <property type="entry name" value="CILIA- AND FLAGELLA-ASSOCIATED PROTEIN 157"/>
    <property type="match status" value="1"/>
</dbReference>
<proteinExistence type="inferred from homology"/>
<evidence type="ECO:0000256" key="1">
    <source>
        <dbReference type="ARBA" id="ARBA00004138"/>
    </source>
</evidence>
<comment type="caution">
    <text evidence="8">The sequence shown here is derived from an EMBL/GenBank/DDBJ whole genome shotgun (WGS) entry which is preliminary data.</text>
</comment>
<accession>A0A815XTE9</accession>
<keyword evidence="5" id="KW-0969">Cilium</keyword>
<evidence type="ECO:0000313" key="9">
    <source>
        <dbReference type="Proteomes" id="UP000663828"/>
    </source>
</evidence>
<evidence type="ECO:0000313" key="8">
    <source>
        <dbReference type="EMBL" id="CAF1561541.1"/>
    </source>
</evidence>
<protein>
    <recommendedName>
        <fullName evidence="3">Cilia- and flagella-associated protein 157</fullName>
    </recommendedName>
</protein>
<dbReference type="AlphaFoldDB" id="A0A815XTE9"/>
<evidence type="ECO:0000256" key="6">
    <source>
        <dbReference type="ARBA" id="ARBA00023273"/>
    </source>
</evidence>
<gene>
    <name evidence="8" type="ORF">XAT740_LOCUS43658</name>
</gene>
<evidence type="ECO:0000256" key="7">
    <source>
        <dbReference type="SAM" id="Coils"/>
    </source>
</evidence>
<evidence type="ECO:0000256" key="5">
    <source>
        <dbReference type="ARBA" id="ARBA00023069"/>
    </source>
</evidence>
<keyword evidence="4 7" id="KW-0175">Coiled coil</keyword>
<feature type="coiled-coil region" evidence="7">
    <location>
        <begin position="264"/>
        <end position="291"/>
    </location>
</feature>
<evidence type="ECO:0000256" key="4">
    <source>
        <dbReference type="ARBA" id="ARBA00023054"/>
    </source>
</evidence>
<dbReference type="Gene3D" id="3.40.50.1240">
    <property type="entry name" value="Phosphoglycerate mutase-like"/>
    <property type="match status" value="1"/>
</dbReference>
<dbReference type="Pfam" id="PF00300">
    <property type="entry name" value="His_Phos_1"/>
    <property type="match status" value="1"/>
</dbReference>
<evidence type="ECO:0000256" key="3">
    <source>
        <dbReference type="ARBA" id="ARBA00014087"/>
    </source>
</evidence>
<dbReference type="PANTHER" id="PTHR31954:SF1">
    <property type="entry name" value="CILIA- AND FLAGELLA-ASSOCIATED PROTEIN 157"/>
    <property type="match status" value="1"/>
</dbReference>
<organism evidence="8 9">
    <name type="scientific">Adineta ricciae</name>
    <name type="common">Rotifer</name>
    <dbReference type="NCBI Taxonomy" id="249248"/>
    <lineage>
        <taxon>Eukaryota</taxon>
        <taxon>Metazoa</taxon>
        <taxon>Spiralia</taxon>
        <taxon>Gnathifera</taxon>
        <taxon>Rotifera</taxon>
        <taxon>Eurotatoria</taxon>
        <taxon>Bdelloidea</taxon>
        <taxon>Adinetida</taxon>
        <taxon>Adinetidae</taxon>
        <taxon>Adineta</taxon>
    </lineage>
</organism>
<comment type="subcellular location">
    <subcellularLocation>
        <location evidence="1">Cell projection</location>
        <location evidence="1">Cilium</location>
    </subcellularLocation>
</comment>